<dbReference type="InterPro" id="IPR001531">
    <property type="entry name" value="Zn_PLipaseC"/>
</dbReference>
<evidence type="ECO:0000256" key="7">
    <source>
        <dbReference type="ARBA" id="ARBA00022833"/>
    </source>
</evidence>
<dbReference type="GO" id="GO:0008270">
    <property type="term" value="F:zinc ion binding"/>
    <property type="evidence" value="ECO:0007669"/>
    <property type="project" value="InterPro"/>
</dbReference>
<dbReference type="InterPro" id="IPR008947">
    <property type="entry name" value="PLipase_C/P1_nuclease_dom_sf"/>
</dbReference>
<evidence type="ECO:0000259" key="9">
    <source>
        <dbReference type="PROSITE" id="PS51346"/>
    </source>
</evidence>
<keyword evidence="7" id="KW-0862">Zinc</keyword>
<dbReference type="PROSITE" id="PS51346">
    <property type="entry name" value="PROKAR_ZN_DEPEND_PLPC_2"/>
    <property type="match status" value="1"/>
</dbReference>
<dbReference type="InterPro" id="IPR029002">
    <property type="entry name" value="PLPC/GPLD1"/>
</dbReference>
<evidence type="ECO:0000256" key="3">
    <source>
        <dbReference type="ARBA" id="ARBA00022525"/>
    </source>
</evidence>
<evidence type="ECO:0000313" key="10">
    <source>
        <dbReference type="EMBL" id="MZP31427.1"/>
    </source>
</evidence>
<dbReference type="GO" id="GO:0034480">
    <property type="term" value="F:phosphatidylcholine phospholipase C activity"/>
    <property type="evidence" value="ECO:0007669"/>
    <property type="project" value="UniProtKB-EC"/>
</dbReference>
<proteinExistence type="predicted"/>
<keyword evidence="11" id="KW-1185">Reference proteome</keyword>
<organism evidence="10 11">
    <name type="scientific">Heliomicrobium undosum</name>
    <dbReference type="NCBI Taxonomy" id="121734"/>
    <lineage>
        <taxon>Bacteria</taxon>
        <taxon>Bacillati</taxon>
        <taxon>Bacillota</taxon>
        <taxon>Clostridia</taxon>
        <taxon>Eubacteriales</taxon>
        <taxon>Heliobacteriaceae</taxon>
        <taxon>Heliomicrobium</taxon>
    </lineage>
</organism>
<dbReference type="Pfam" id="PF00882">
    <property type="entry name" value="Zn_dep_PLPC"/>
    <property type="match status" value="1"/>
</dbReference>
<evidence type="ECO:0000313" key="11">
    <source>
        <dbReference type="Proteomes" id="UP000463470"/>
    </source>
</evidence>
<comment type="caution">
    <text evidence="10">The sequence shown here is derived from an EMBL/GenBank/DDBJ whole genome shotgun (WGS) entry which is preliminary data.</text>
</comment>
<protein>
    <recommendedName>
        <fullName evidence="2">Phospholipase C</fullName>
        <ecNumber evidence="1">3.1.4.3</ecNumber>
    </recommendedName>
    <alternativeName>
        <fullName evidence="8">Phosphatidylcholine cholinephosphohydrolase</fullName>
    </alternativeName>
</protein>
<evidence type="ECO:0000256" key="8">
    <source>
        <dbReference type="ARBA" id="ARBA00031285"/>
    </source>
</evidence>
<evidence type="ECO:0000256" key="2">
    <source>
        <dbReference type="ARBA" id="ARBA00018391"/>
    </source>
</evidence>
<keyword evidence="4" id="KW-0479">Metal-binding</keyword>
<dbReference type="OrthoDB" id="1677163at2"/>
<keyword evidence="5" id="KW-0732">Signal</keyword>
<evidence type="ECO:0000256" key="1">
    <source>
        <dbReference type="ARBA" id="ARBA00012018"/>
    </source>
</evidence>
<evidence type="ECO:0000256" key="4">
    <source>
        <dbReference type="ARBA" id="ARBA00022723"/>
    </source>
</evidence>
<gene>
    <name evidence="10" type="ORF">GTO91_17180</name>
</gene>
<dbReference type="SUPFAM" id="SSF48537">
    <property type="entry name" value="Phospholipase C/P1 nuclease"/>
    <property type="match status" value="1"/>
</dbReference>
<dbReference type="SMART" id="SM00770">
    <property type="entry name" value="Zn_dep_PLPC"/>
    <property type="match status" value="1"/>
</dbReference>
<dbReference type="EMBL" id="WXEY01000040">
    <property type="protein sequence ID" value="MZP31427.1"/>
    <property type="molecule type" value="Genomic_DNA"/>
</dbReference>
<dbReference type="Gene3D" id="1.10.575.10">
    <property type="entry name" value="P1 Nuclease"/>
    <property type="match status" value="1"/>
</dbReference>
<name>A0A845L451_9FIRM</name>
<evidence type="ECO:0000256" key="6">
    <source>
        <dbReference type="ARBA" id="ARBA00022801"/>
    </source>
</evidence>
<dbReference type="CDD" id="cd11009">
    <property type="entry name" value="Zn_dep_PLPC"/>
    <property type="match status" value="1"/>
</dbReference>
<dbReference type="AlphaFoldDB" id="A0A845L451"/>
<keyword evidence="6" id="KW-0378">Hydrolase</keyword>
<sequence>MRFLIGDPPIQTAARWLLVSASPIQDRVGGLVAVTHDFCITQAKEILRNDGYEAEARQVAYHQSQMNEGVAFVDQSWRNVAHYYNPVSKRGLFGGPSAVTEIDRYFRRAVRLYKEKKEARAMFFLGAACHFVQDLCVPHHAIGAIFSGHREFESFAEENRYDYAVAFGGDYDRHKKPAEWVHENARVAYDHFLAVSGRNTASIHRAMMVLLPLAQRTTAGFVKFFFDTVSREDEKGGRFSSCIG</sequence>
<reference evidence="10 11" key="1">
    <citation type="submission" date="2020-01" db="EMBL/GenBank/DDBJ databases">
        <title>Whole-genome sequence of Heliobacterium undosum DSM 13378.</title>
        <authorList>
            <person name="Kyndt J.A."/>
            <person name="Meyer T.E."/>
        </authorList>
    </citation>
    <scope>NUCLEOTIDE SEQUENCE [LARGE SCALE GENOMIC DNA]</scope>
    <source>
        <strain evidence="10 11">DSM 13378</strain>
    </source>
</reference>
<dbReference type="Proteomes" id="UP000463470">
    <property type="component" value="Unassembled WGS sequence"/>
</dbReference>
<dbReference type="RefSeq" id="WP_161259942.1">
    <property type="nucleotide sequence ID" value="NZ_WXEY01000040.1"/>
</dbReference>
<accession>A0A845L451</accession>
<dbReference type="EC" id="3.1.4.3" evidence="1"/>
<evidence type="ECO:0000256" key="5">
    <source>
        <dbReference type="ARBA" id="ARBA00022729"/>
    </source>
</evidence>
<feature type="domain" description="Zn-dependent PLC" evidence="9">
    <location>
        <begin position="22"/>
        <end position="236"/>
    </location>
</feature>
<keyword evidence="3" id="KW-0964">Secreted</keyword>